<gene>
    <name evidence="3" type="ORF">BKK80_25195</name>
</gene>
<dbReference type="SUPFAM" id="SSF53850">
    <property type="entry name" value="Periplasmic binding protein-like II"/>
    <property type="match status" value="1"/>
</dbReference>
<dbReference type="Proteomes" id="UP000177515">
    <property type="component" value="Chromosome 2"/>
</dbReference>
<evidence type="ECO:0000313" key="3">
    <source>
        <dbReference type="EMBL" id="AOZ10787.1"/>
    </source>
</evidence>
<keyword evidence="4" id="KW-1185">Reference proteome</keyword>
<evidence type="ECO:0000256" key="2">
    <source>
        <dbReference type="SAM" id="SignalP"/>
    </source>
</evidence>
<accession>A0ABM6FFT5</accession>
<dbReference type="InterPro" id="IPR005064">
    <property type="entry name" value="BUG"/>
</dbReference>
<dbReference type="PANTHER" id="PTHR42928">
    <property type="entry name" value="TRICARBOXYLATE-BINDING PROTEIN"/>
    <property type="match status" value="1"/>
</dbReference>
<proteinExistence type="inferred from homology"/>
<evidence type="ECO:0000256" key="1">
    <source>
        <dbReference type="ARBA" id="ARBA00006987"/>
    </source>
</evidence>
<dbReference type="Gene3D" id="3.40.190.150">
    <property type="entry name" value="Bordetella uptake gene, domain 1"/>
    <property type="match status" value="1"/>
</dbReference>
<sequence length="326" mass="33421">MGRALARPLQVALLASALPLSAGAAPPPAWPERPLRLVVPFAAGGTTDLLGRLVAEGLRQQLGQSVVVANKAGAGGSLGAAEVARAAPDGYTLLLGTPGTQVINALVYKHVGYDPRKDFVPVAWLADVPNVVLTRPGSGLDSMDALLRVARARPGALHWGSPGIGSSGHLALEMVKRMGGVEIAHVPYKGASQATGDLLGGQIELSADNLPTALPLIRSGQLVALGVTSRAAVPAAPGVPPVAATLPGFEQTSWFVLMAPAGTPAPVVAALNAAAERVLRDARMQRRLADLAAQPVGGPPEALARHLQAEQDKYRKIVEGAGIQPE</sequence>
<organism evidence="3 4">
    <name type="scientific">Cupriavidus malaysiensis</name>
    <dbReference type="NCBI Taxonomy" id="367825"/>
    <lineage>
        <taxon>Bacteria</taxon>
        <taxon>Pseudomonadati</taxon>
        <taxon>Pseudomonadota</taxon>
        <taxon>Betaproteobacteria</taxon>
        <taxon>Burkholderiales</taxon>
        <taxon>Burkholderiaceae</taxon>
        <taxon>Cupriavidus</taxon>
    </lineage>
</organism>
<dbReference type="Pfam" id="PF03401">
    <property type="entry name" value="TctC"/>
    <property type="match status" value="1"/>
</dbReference>
<name>A0ABM6FFT5_9BURK</name>
<feature type="chain" id="PRO_5046804058" evidence="2">
    <location>
        <begin position="25"/>
        <end position="326"/>
    </location>
</feature>
<dbReference type="PANTHER" id="PTHR42928:SF5">
    <property type="entry name" value="BLR1237 PROTEIN"/>
    <property type="match status" value="1"/>
</dbReference>
<reference evidence="3 4" key="1">
    <citation type="submission" date="2016-10" db="EMBL/GenBank/DDBJ databases">
        <title>Complete genome sequences of three Cupriavidus strains isolated from various Malaysian environments.</title>
        <authorList>
            <person name="Abdullah A.A.-A."/>
            <person name="Shafie N.A.H."/>
            <person name="Lau N.S."/>
        </authorList>
    </citation>
    <scope>NUCLEOTIDE SEQUENCE [LARGE SCALE GENOMIC DNA]</scope>
    <source>
        <strain evidence="3 4">USMAA1020</strain>
    </source>
</reference>
<dbReference type="PIRSF" id="PIRSF017082">
    <property type="entry name" value="YflP"/>
    <property type="match status" value="1"/>
</dbReference>
<dbReference type="Gene3D" id="3.40.190.10">
    <property type="entry name" value="Periplasmic binding protein-like II"/>
    <property type="match status" value="1"/>
</dbReference>
<evidence type="ECO:0000313" key="4">
    <source>
        <dbReference type="Proteomes" id="UP000177515"/>
    </source>
</evidence>
<keyword evidence="2" id="KW-0732">Signal</keyword>
<dbReference type="EMBL" id="CP017755">
    <property type="protein sequence ID" value="AOZ10787.1"/>
    <property type="molecule type" value="Genomic_DNA"/>
</dbReference>
<dbReference type="InterPro" id="IPR042100">
    <property type="entry name" value="Bug_dom1"/>
</dbReference>
<comment type="similarity">
    <text evidence="1">Belongs to the UPF0065 (bug) family.</text>
</comment>
<feature type="signal peptide" evidence="2">
    <location>
        <begin position="1"/>
        <end position="24"/>
    </location>
</feature>
<protein>
    <submittedName>
        <fullName evidence="3">ABC transporter substrate-binding protein</fullName>
    </submittedName>
</protein>